<evidence type="ECO:0000256" key="4">
    <source>
        <dbReference type="ARBA" id="ARBA00022723"/>
    </source>
</evidence>
<evidence type="ECO:0000313" key="9">
    <source>
        <dbReference type="EMBL" id="KAJ7373386.1"/>
    </source>
</evidence>
<feature type="domain" description="Alpha-carbonic anhydrase" evidence="8">
    <location>
        <begin position="1"/>
        <end position="188"/>
    </location>
</feature>
<dbReference type="OrthoDB" id="429145at2759"/>
<dbReference type="GO" id="GO:0004089">
    <property type="term" value="F:carbonate dehydratase activity"/>
    <property type="evidence" value="ECO:0007669"/>
    <property type="project" value="UniProtKB-EC"/>
</dbReference>
<dbReference type="InterPro" id="IPR001148">
    <property type="entry name" value="CA_dom"/>
</dbReference>
<dbReference type="SMART" id="SM01057">
    <property type="entry name" value="Carb_anhydrase"/>
    <property type="match status" value="1"/>
</dbReference>
<evidence type="ECO:0000256" key="1">
    <source>
        <dbReference type="ARBA" id="ARBA00001947"/>
    </source>
</evidence>
<keyword evidence="4" id="KW-0479">Metal-binding</keyword>
<dbReference type="InterPro" id="IPR036398">
    <property type="entry name" value="CA_dom_sf"/>
</dbReference>
<evidence type="ECO:0000256" key="2">
    <source>
        <dbReference type="ARBA" id="ARBA00010718"/>
    </source>
</evidence>
<dbReference type="PANTHER" id="PTHR18952">
    <property type="entry name" value="CARBONIC ANHYDRASE"/>
    <property type="match status" value="1"/>
</dbReference>
<sequence>MDINLAEGRCFTNISLNNSTFTGEPAMDKAPSILVNGKAYPAELHLVHWNIDLFESFESALTQENGLAVIGVFLDICDECKELTPILDLLPRVQYKDEKYKMKSTFDPGFLVPSTTDYWTYSGSLTTPPCSESVTWIVLKETISISRKQMDLFRALRGFPFWQKTGPNIVDNYRKVMPLNGRIVRSTFPVN</sequence>
<dbReference type="Gene3D" id="3.10.200.10">
    <property type="entry name" value="Alpha carbonic anhydrase"/>
    <property type="match status" value="1"/>
</dbReference>
<keyword evidence="6 9" id="KW-0456">Lyase</keyword>
<evidence type="ECO:0000256" key="3">
    <source>
        <dbReference type="ARBA" id="ARBA00012925"/>
    </source>
</evidence>
<dbReference type="InterPro" id="IPR023561">
    <property type="entry name" value="Carbonic_anhydrase_a-class"/>
</dbReference>
<dbReference type="SUPFAM" id="SSF51069">
    <property type="entry name" value="Carbonic anhydrase"/>
    <property type="match status" value="1"/>
</dbReference>
<comment type="similarity">
    <text evidence="2">Belongs to the alpha-carbonic anhydrase family.</text>
</comment>
<evidence type="ECO:0000256" key="7">
    <source>
        <dbReference type="ARBA" id="ARBA00048348"/>
    </source>
</evidence>
<dbReference type="GO" id="GO:0005737">
    <property type="term" value="C:cytoplasm"/>
    <property type="evidence" value="ECO:0007669"/>
    <property type="project" value="TreeGrafter"/>
</dbReference>
<evidence type="ECO:0000256" key="5">
    <source>
        <dbReference type="ARBA" id="ARBA00022833"/>
    </source>
</evidence>
<proteinExistence type="inferred from homology"/>
<keyword evidence="10" id="KW-1185">Reference proteome</keyword>
<comment type="cofactor">
    <cofactor evidence="1">
        <name>Zn(2+)</name>
        <dbReference type="ChEBI" id="CHEBI:29105"/>
    </cofactor>
</comment>
<dbReference type="Proteomes" id="UP001163046">
    <property type="component" value="Unassembled WGS sequence"/>
</dbReference>
<dbReference type="Pfam" id="PF00194">
    <property type="entry name" value="Carb_anhydrase"/>
    <property type="match status" value="1"/>
</dbReference>
<name>A0A9W9Z1S5_9CNID</name>
<comment type="catalytic activity">
    <reaction evidence="7">
        <text>hydrogencarbonate + H(+) = CO2 + H2O</text>
        <dbReference type="Rhea" id="RHEA:10748"/>
        <dbReference type="ChEBI" id="CHEBI:15377"/>
        <dbReference type="ChEBI" id="CHEBI:15378"/>
        <dbReference type="ChEBI" id="CHEBI:16526"/>
        <dbReference type="ChEBI" id="CHEBI:17544"/>
        <dbReference type="EC" id="4.2.1.1"/>
    </reaction>
</comment>
<dbReference type="PROSITE" id="PS51144">
    <property type="entry name" value="ALPHA_CA_2"/>
    <property type="match status" value="1"/>
</dbReference>
<accession>A0A9W9Z1S5</accession>
<organism evidence="9 10">
    <name type="scientific">Desmophyllum pertusum</name>
    <dbReference type="NCBI Taxonomy" id="174260"/>
    <lineage>
        <taxon>Eukaryota</taxon>
        <taxon>Metazoa</taxon>
        <taxon>Cnidaria</taxon>
        <taxon>Anthozoa</taxon>
        <taxon>Hexacorallia</taxon>
        <taxon>Scleractinia</taxon>
        <taxon>Caryophylliina</taxon>
        <taxon>Caryophylliidae</taxon>
        <taxon>Desmophyllum</taxon>
    </lineage>
</organism>
<evidence type="ECO:0000259" key="8">
    <source>
        <dbReference type="PROSITE" id="PS51144"/>
    </source>
</evidence>
<dbReference type="EMBL" id="MU826831">
    <property type="protein sequence ID" value="KAJ7373386.1"/>
    <property type="molecule type" value="Genomic_DNA"/>
</dbReference>
<reference evidence="9" key="1">
    <citation type="submission" date="2023-01" db="EMBL/GenBank/DDBJ databases">
        <title>Genome assembly of the deep-sea coral Lophelia pertusa.</title>
        <authorList>
            <person name="Herrera S."/>
            <person name="Cordes E."/>
        </authorList>
    </citation>
    <scope>NUCLEOTIDE SEQUENCE</scope>
    <source>
        <strain evidence="9">USNM1676648</strain>
        <tissue evidence="9">Polyp</tissue>
    </source>
</reference>
<dbReference type="GO" id="GO:0008270">
    <property type="term" value="F:zinc ion binding"/>
    <property type="evidence" value="ECO:0007669"/>
    <property type="project" value="InterPro"/>
</dbReference>
<evidence type="ECO:0000256" key="6">
    <source>
        <dbReference type="ARBA" id="ARBA00023239"/>
    </source>
</evidence>
<dbReference type="AlphaFoldDB" id="A0A9W9Z1S5"/>
<comment type="caution">
    <text evidence="9">The sequence shown here is derived from an EMBL/GenBank/DDBJ whole genome shotgun (WGS) entry which is preliminary data.</text>
</comment>
<dbReference type="CDD" id="cd00326">
    <property type="entry name" value="alpha_CA"/>
    <property type="match status" value="1"/>
</dbReference>
<evidence type="ECO:0000313" key="10">
    <source>
        <dbReference type="Proteomes" id="UP001163046"/>
    </source>
</evidence>
<dbReference type="EC" id="4.2.1.1" evidence="3"/>
<protein>
    <recommendedName>
        <fullName evidence="3">carbonic anhydrase</fullName>
        <ecNumber evidence="3">4.2.1.1</ecNumber>
    </recommendedName>
</protein>
<dbReference type="PANTHER" id="PTHR18952:SF141">
    <property type="entry name" value="CARBONIC ANHYDRASE"/>
    <property type="match status" value="1"/>
</dbReference>
<gene>
    <name evidence="9" type="primary">CA5B</name>
    <name evidence="9" type="ORF">OS493_012979</name>
</gene>
<keyword evidence="5" id="KW-0862">Zinc</keyword>